<evidence type="ECO:0000256" key="1">
    <source>
        <dbReference type="SAM" id="MobiDB-lite"/>
    </source>
</evidence>
<keyword evidence="4" id="KW-1185">Reference proteome</keyword>
<dbReference type="AlphaFoldDB" id="A0ABD5MBP1"/>
<dbReference type="RefSeq" id="WP_372389094.1">
    <property type="nucleotide sequence ID" value="NZ_JBGNYA010000001.1"/>
</dbReference>
<feature type="domain" description="Pyrrolo-quinoline quinone repeat" evidence="2">
    <location>
        <begin position="169"/>
        <end position="241"/>
    </location>
</feature>
<evidence type="ECO:0000313" key="3">
    <source>
        <dbReference type="EMBL" id="MFA1611079.1"/>
    </source>
</evidence>
<gene>
    <name evidence="3" type="ORF">OS889_08695</name>
</gene>
<comment type="caution">
    <text evidence="3">The sequence shown here is derived from an EMBL/GenBank/DDBJ whole genome shotgun (WGS) entry which is preliminary data.</text>
</comment>
<dbReference type="PROSITE" id="PS51318">
    <property type="entry name" value="TAT"/>
    <property type="match status" value="1"/>
</dbReference>
<sequence length="471" mass="49085">MVPPNAGSPAPGDGQPPLRERAASALTRRRILLAGGGLIGAGALGRLRTATPDALRVAEGVWPFADRDSARTSAAPAATPPTDPEVAWRREPVPVVDSLIAGPERLYAGSGEREGEPPRVAALDRVDGDVLWTVTAPGARLAYADGSVFATGATIDGPDSGADDGPRDAVARLDATTGETGWRRPLRNAGERLLVTRRTVYVGSHDGLAAFGRDDGRSLFRARLLGGPTTPLLADGSLVVAGGSVGRYAGRRWSDVVLKRLSEPVWSRQPIGYTLDPTVVRGATGRGVATGSFGLFDGEGTALRTHALADGTREWHAVEVERLPDPTVVKELASAGDRLYHGVRTGTDADRARRVVCRDASTGAVRWRRSLPNWLREVVVAGDLVLAGTRLDAVAAGSPSGPDGSDSDGSGSEPSPGRVTALSTGGEVRWRHRIGGAVSQVVPVSDRVFVGTDDLDYGGRSGAAGRVVALE</sequence>
<dbReference type="PANTHER" id="PTHR34512">
    <property type="entry name" value="CELL SURFACE PROTEIN"/>
    <property type="match status" value="1"/>
</dbReference>
<dbReference type="PANTHER" id="PTHR34512:SF30">
    <property type="entry name" value="OUTER MEMBRANE PROTEIN ASSEMBLY FACTOR BAMB"/>
    <property type="match status" value="1"/>
</dbReference>
<feature type="region of interest" description="Disordered" evidence="1">
    <location>
        <begin position="395"/>
        <end position="425"/>
    </location>
</feature>
<dbReference type="Proteomes" id="UP001570511">
    <property type="component" value="Unassembled WGS sequence"/>
</dbReference>
<dbReference type="InterPro" id="IPR011047">
    <property type="entry name" value="Quinoprotein_ADH-like_sf"/>
</dbReference>
<dbReference type="InterPro" id="IPR002372">
    <property type="entry name" value="PQQ_rpt_dom"/>
</dbReference>
<dbReference type="SUPFAM" id="SSF50998">
    <property type="entry name" value="Quinoprotein alcohol dehydrogenase-like"/>
    <property type="match status" value="2"/>
</dbReference>
<feature type="compositionally biased region" description="Low complexity" evidence="1">
    <location>
        <begin position="397"/>
        <end position="417"/>
    </location>
</feature>
<dbReference type="InterPro" id="IPR006311">
    <property type="entry name" value="TAT_signal"/>
</dbReference>
<feature type="domain" description="Pyrrolo-quinoline quinone repeat" evidence="2">
    <location>
        <begin position="306"/>
        <end position="389"/>
    </location>
</feature>
<dbReference type="Pfam" id="PF13360">
    <property type="entry name" value="PQQ_2"/>
    <property type="match status" value="2"/>
</dbReference>
<name>A0ABD5MBP1_9EURY</name>
<dbReference type="SMART" id="SM00564">
    <property type="entry name" value="PQQ"/>
    <property type="match status" value="3"/>
</dbReference>
<protein>
    <submittedName>
        <fullName evidence="3">PQQ-binding-like beta-propeller repeat protein</fullName>
    </submittedName>
</protein>
<dbReference type="EMBL" id="JBGNYA010000001">
    <property type="protein sequence ID" value="MFA1611079.1"/>
    <property type="molecule type" value="Genomic_DNA"/>
</dbReference>
<dbReference type="Gene3D" id="2.130.10.10">
    <property type="entry name" value="YVTN repeat-like/Quinoprotein amine dehydrogenase"/>
    <property type="match status" value="1"/>
</dbReference>
<dbReference type="InterPro" id="IPR015943">
    <property type="entry name" value="WD40/YVTN_repeat-like_dom_sf"/>
</dbReference>
<reference evidence="3 4" key="1">
    <citation type="submission" date="2024-08" db="EMBL/GenBank/DDBJ databases">
        <title>Halobellus sp. MBLA0158 whole genome sequence.</title>
        <authorList>
            <person name="Hwang C.Y."/>
            <person name="Cho E.-S."/>
            <person name="Seo M.-J."/>
        </authorList>
    </citation>
    <scope>NUCLEOTIDE SEQUENCE [LARGE SCALE GENOMIC DNA]</scope>
    <source>
        <strain evidence="3 4">MBLA0158</strain>
    </source>
</reference>
<organism evidence="3 4">
    <name type="scientific">Halobellus rubicundus</name>
    <dbReference type="NCBI Taxonomy" id="2996466"/>
    <lineage>
        <taxon>Archaea</taxon>
        <taxon>Methanobacteriati</taxon>
        <taxon>Methanobacteriota</taxon>
        <taxon>Stenosarchaea group</taxon>
        <taxon>Halobacteria</taxon>
        <taxon>Halobacteriales</taxon>
        <taxon>Haloferacaceae</taxon>
        <taxon>Halobellus</taxon>
    </lineage>
</organism>
<accession>A0ABD5MBP1</accession>
<dbReference type="Gene3D" id="2.40.128.630">
    <property type="match status" value="1"/>
</dbReference>
<dbReference type="InterPro" id="IPR018391">
    <property type="entry name" value="PQQ_b-propeller_rpt"/>
</dbReference>
<proteinExistence type="predicted"/>
<evidence type="ECO:0000313" key="4">
    <source>
        <dbReference type="Proteomes" id="UP001570511"/>
    </source>
</evidence>
<evidence type="ECO:0000259" key="2">
    <source>
        <dbReference type="Pfam" id="PF13360"/>
    </source>
</evidence>